<organism evidence="3 4">
    <name type="scientific">candidate division WOR-1 bacterium RIFOXYC12_FULL_54_18</name>
    <dbReference type="NCBI Taxonomy" id="1802584"/>
    <lineage>
        <taxon>Bacteria</taxon>
        <taxon>Bacillati</taxon>
        <taxon>Saganbacteria</taxon>
    </lineage>
</organism>
<feature type="chain" id="PRO_5009514440" description="Outer membrane protein beta-barrel domain-containing protein" evidence="2">
    <location>
        <begin position="24"/>
        <end position="272"/>
    </location>
</feature>
<evidence type="ECO:0008006" key="5">
    <source>
        <dbReference type="Google" id="ProtNLM"/>
    </source>
</evidence>
<comment type="caution">
    <text evidence="3">The sequence shown here is derived from an EMBL/GenBank/DDBJ whole genome shotgun (WGS) entry which is preliminary data.</text>
</comment>
<sequence>MKKFVIYLFVVAFVASFATVAFGRTLEEEKQAVRDYLKVVDAKIIKYRKAGNKAKMTQLQKEKKGTLARWEKLKAQMEAAPTPPPPPPPPPPPAPISVKPAPAPMAGLFGWGLNTDVAGVYMMTGKGKISGGLMLRGDIVLDDPMALGSMIGMSANAVNYKLGLGGLYGVDINGNRIKAIPVFADVILNIPADAMGGIDSYVGAGLNYTVYGSGQTSGSYGAQVYYGMKSDLGLGLGKTAFEIGWGAIRANGATPKLSSKGFTLSICQPVVL</sequence>
<evidence type="ECO:0000313" key="4">
    <source>
        <dbReference type="Proteomes" id="UP000178602"/>
    </source>
</evidence>
<accession>A0A1F4T458</accession>
<dbReference type="Proteomes" id="UP000178602">
    <property type="component" value="Unassembled WGS sequence"/>
</dbReference>
<dbReference type="EMBL" id="MEUG01000001">
    <property type="protein sequence ID" value="OGC27494.1"/>
    <property type="molecule type" value="Genomic_DNA"/>
</dbReference>
<dbReference type="AlphaFoldDB" id="A0A1F4T458"/>
<evidence type="ECO:0000313" key="3">
    <source>
        <dbReference type="EMBL" id="OGC27494.1"/>
    </source>
</evidence>
<feature type="region of interest" description="Disordered" evidence="1">
    <location>
        <begin position="77"/>
        <end position="98"/>
    </location>
</feature>
<protein>
    <recommendedName>
        <fullName evidence="5">Outer membrane protein beta-barrel domain-containing protein</fullName>
    </recommendedName>
</protein>
<gene>
    <name evidence="3" type="ORF">A3K49_00475</name>
</gene>
<feature type="signal peptide" evidence="2">
    <location>
        <begin position="1"/>
        <end position="23"/>
    </location>
</feature>
<dbReference type="SUPFAM" id="SSF101447">
    <property type="entry name" value="Formin homology 2 domain (FH2 domain)"/>
    <property type="match status" value="1"/>
</dbReference>
<feature type="compositionally biased region" description="Pro residues" evidence="1">
    <location>
        <begin position="81"/>
        <end position="95"/>
    </location>
</feature>
<name>A0A1F4T458_UNCSA</name>
<proteinExistence type="predicted"/>
<evidence type="ECO:0000256" key="1">
    <source>
        <dbReference type="SAM" id="MobiDB-lite"/>
    </source>
</evidence>
<evidence type="ECO:0000256" key="2">
    <source>
        <dbReference type="SAM" id="SignalP"/>
    </source>
</evidence>
<reference evidence="3 4" key="1">
    <citation type="journal article" date="2016" name="Nat. Commun.">
        <title>Thousands of microbial genomes shed light on interconnected biogeochemical processes in an aquifer system.</title>
        <authorList>
            <person name="Anantharaman K."/>
            <person name="Brown C.T."/>
            <person name="Hug L.A."/>
            <person name="Sharon I."/>
            <person name="Castelle C.J."/>
            <person name="Probst A.J."/>
            <person name="Thomas B.C."/>
            <person name="Singh A."/>
            <person name="Wilkins M.J."/>
            <person name="Karaoz U."/>
            <person name="Brodie E.L."/>
            <person name="Williams K.H."/>
            <person name="Hubbard S.S."/>
            <person name="Banfield J.F."/>
        </authorList>
    </citation>
    <scope>NUCLEOTIDE SEQUENCE [LARGE SCALE GENOMIC DNA]</scope>
</reference>
<keyword evidence="2" id="KW-0732">Signal</keyword>